<accession>Q7VGE6</accession>
<reference evidence="2 3" key="1">
    <citation type="journal article" date="2003" name="Proc. Natl. Acad. Sci. U.S.A.">
        <title>The complete genome sequence of the carcinogenic bacterium Helicobacter hepaticus.</title>
        <authorList>
            <person name="Suerbaum S."/>
            <person name="Josenhans C."/>
            <person name="Sterzenbach T."/>
            <person name="Drescher B."/>
            <person name="Brandt P."/>
            <person name="Bell M."/>
            <person name="Droege M."/>
            <person name="Fartmann B."/>
            <person name="Fischer H.-P."/>
            <person name="Ge Z."/>
            <person name="Hoerster A."/>
            <person name="Holland R."/>
            <person name="Klein K."/>
            <person name="Koenig J."/>
            <person name="Macko L."/>
            <person name="Mendz G.L."/>
            <person name="Nyakatura G."/>
            <person name="Schauer D.B."/>
            <person name="Shen Z."/>
            <person name="Weber J."/>
            <person name="Frosch M."/>
            <person name="Fox J.G."/>
        </authorList>
    </citation>
    <scope>NUCLEOTIDE SEQUENCE [LARGE SCALE GENOMIC DNA]</scope>
    <source>
        <strain evidence="3">ATCC 51449 / 3B1</strain>
    </source>
</reference>
<dbReference type="Gene3D" id="1.25.40.20">
    <property type="entry name" value="Ankyrin repeat-containing domain"/>
    <property type="match status" value="1"/>
</dbReference>
<evidence type="ECO:0000313" key="3">
    <source>
        <dbReference type="Proteomes" id="UP000002495"/>
    </source>
</evidence>
<dbReference type="InterPro" id="IPR002110">
    <property type="entry name" value="Ankyrin_rpt"/>
</dbReference>
<evidence type="ECO:0000313" key="2">
    <source>
        <dbReference type="EMBL" id="AAP77973.1"/>
    </source>
</evidence>
<dbReference type="KEGG" id="hhe:HH_1376"/>
<dbReference type="OrthoDB" id="5321035at2"/>
<evidence type="ECO:0000256" key="1">
    <source>
        <dbReference type="PROSITE-ProRule" id="PRU00023"/>
    </source>
</evidence>
<gene>
    <name evidence="2" type="ordered locus">HH_1376</name>
</gene>
<dbReference type="STRING" id="235279.HH_1376"/>
<dbReference type="PROSITE" id="PS50088">
    <property type="entry name" value="ANK_REPEAT"/>
    <property type="match status" value="1"/>
</dbReference>
<proteinExistence type="predicted"/>
<name>Q7VGE6_HELHP</name>
<dbReference type="Proteomes" id="UP000002495">
    <property type="component" value="Chromosome"/>
</dbReference>
<protein>
    <submittedName>
        <fullName evidence="2">Uncharacterized protein</fullName>
    </submittedName>
</protein>
<dbReference type="HOGENOM" id="CLU_975810_0_0_7"/>
<keyword evidence="3" id="KW-1185">Reference proteome</keyword>
<feature type="repeat" description="ANK" evidence="1">
    <location>
        <begin position="138"/>
        <end position="170"/>
    </location>
</feature>
<dbReference type="SMART" id="SM00248">
    <property type="entry name" value="ANK"/>
    <property type="match status" value="3"/>
</dbReference>
<dbReference type="AlphaFoldDB" id="Q7VGE6"/>
<dbReference type="InterPro" id="IPR036770">
    <property type="entry name" value="Ankyrin_rpt-contain_sf"/>
</dbReference>
<dbReference type="SUPFAM" id="SSF48403">
    <property type="entry name" value="Ankyrin repeat"/>
    <property type="match status" value="1"/>
</dbReference>
<sequence length="285" mass="32927">MKTLEEIKAIFRESEDEIKDKFWELIKSNNLEAVKEFLKDYPIPEIFFEKWFQNSWTRKVQLEPFFPSPLVLAHAGLAYEKDKSFAMIEYFESLGLKADDQYDWWNALSGYIDWGGKNPKVIEYFLGKGATFETYTEYGNTPIHNWALFGKPKKLEVALKAGANIEMKSIKTDNELRVGWNHIDATPLYEAVTDDERVASCTGILLKYGAEVNAVHCSLNDDGTWFAIRSILDVAYGGKNKKLLKEAGAKTWKQLVKEYNIDTSLELSEQYRIYNELLEKKKKAK</sequence>
<dbReference type="RefSeq" id="WP_011116216.1">
    <property type="nucleotide sequence ID" value="NC_004917.1"/>
</dbReference>
<organism evidence="2 3">
    <name type="scientific">Helicobacter hepaticus (strain ATCC 51449 / 3B1)</name>
    <dbReference type="NCBI Taxonomy" id="235279"/>
    <lineage>
        <taxon>Bacteria</taxon>
        <taxon>Pseudomonadati</taxon>
        <taxon>Campylobacterota</taxon>
        <taxon>Epsilonproteobacteria</taxon>
        <taxon>Campylobacterales</taxon>
        <taxon>Helicobacteraceae</taxon>
        <taxon>Helicobacter</taxon>
    </lineage>
</organism>
<dbReference type="EMBL" id="AE017125">
    <property type="protein sequence ID" value="AAP77973.1"/>
    <property type="molecule type" value="Genomic_DNA"/>
</dbReference>
<keyword evidence="1" id="KW-0040">ANK repeat</keyword>